<evidence type="ECO:0000313" key="1">
    <source>
        <dbReference type="EMBL" id="ABD44815.1"/>
    </source>
</evidence>
<gene>
    <name evidence="1" type="ordered locus">ECH_0855</name>
</gene>
<dbReference type="HOGENOM" id="CLU_3355926_0_0_5"/>
<accession>Q2GFY3</accession>
<evidence type="ECO:0000313" key="2">
    <source>
        <dbReference type="Proteomes" id="UP000008320"/>
    </source>
</evidence>
<dbReference type="Proteomes" id="UP000008320">
    <property type="component" value="Chromosome"/>
</dbReference>
<reference evidence="1 2" key="1">
    <citation type="journal article" date="2006" name="PLoS Genet.">
        <title>Comparative genomics of emerging human ehrlichiosis agents.</title>
        <authorList>
            <person name="Dunning Hotopp J.C."/>
            <person name="Lin M."/>
            <person name="Madupu R."/>
            <person name="Crabtree J."/>
            <person name="Angiuoli S.V."/>
            <person name="Eisen J.A."/>
            <person name="Seshadri R."/>
            <person name="Ren Q."/>
            <person name="Wu M."/>
            <person name="Utterback T.R."/>
            <person name="Smith S."/>
            <person name="Lewis M."/>
            <person name="Khouri H."/>
            <person name="Zhang C."/>
            <person name="Niu H."/>
            <person name="Lin Q."/>
            <person name="Ohashi N."/>
            <person name="Zhi N."/>
            <person name="Nelson W."/>
            <person name="Brinkac L.M."/>
            <person name="Dodson R.J."/>
            <person name="Rosovitz M.J."/>
            <person name="Sundaram J."/>
            <person name="Daugherty S.C."/>
            <person name="Davidsen T."/>
            <person name="Durkin A.S."/>
            <person name="Gwinn M."/>
            <person name="Haft D.H."/>
            <person name="Selengut J.D."/>
            <person name="Sullivan S.A."/>
            <person name="Zafar N."/>
            <person name="Zhou L."/>
            <person name="Benahmed F."/>
            <person name="Forberger H."/>
            <person name="Halpin R."/>
            <person name="Mulligan S."/>
            <person name="Robinson J."/>
            <person name="White O."/>
            <person name="Rikihisa Y."/>
            <person name="Tettelin H."/>
        </authorList>
    </citation>
    <scope>NUCLEOTIDE SEQUENCE [LARGE SCALE GENOMIC DNA]</scope>
    <source>
        <strain evidence="2">ATCC CRL-10679 / Arkansas</strain>
    </source>
</reference>
<proteinExistence type="predicted"/>
<dbReference type="EMBL" id="CP000236">
    <property type="protein sequence ID" value="ABD44815.1"/>
    <property type="molecule type" value="Genomic_DNA"/>
</dbReference>
<organism evidence="1 2">
    <name type="scientific">Ehrlichia chaffeensis (strain ATCC CRL-10679 / Arkansas)</name>
    <dbReference type="NCBI Taxonomy" id="205920"/>
    <lineage>
        <taxon>Bacteria</taxon>
        <taxon>Pseudomonadati</taxon>
        <taxon>Pseudomonadota</taxon>
        <taxon>Alphaproteobacteria</taxon>
        <taxon>Rickettsiales</taxon>
        <taxon>Anaplasmataceae</taxon>
        <taxon>Ehrlichia</taxon>
    </lineage>
</organism>
<dbReference type="KEGG" id="ech:ECH_0855"/>
<keyword evidence="2" id="KW-1185">Reference proteome</keyword>
<protein>
    <submittedName>
        <fullName evidence="1">Uncharacterized protein</fullName>
    </submittedName>
</protein>
<dbReference type="STRING" id="205920.ECH_0855"/>
<sequence length="36" mass="4223">MIDMCVSQESRCVVSVLFKIYVNMKVKVYELAKVLR</sequence>
<dbReference type="AlphaFoldDB" id="Q2GFY3"/>
<name>Q2GFY3_EHRCR</name>